<feature type="signal peptide" evidence="10">
    <location>
        <begin position="1"/>
        <end position="18"/>
    </location>
</feature>
<feature type="domain" description="Glycosyl hydrolases family 45 active site" evidence="11">
    <location>
        <begin position="36"/>
        <end position="47"/>
    </location>
</feature>
<keyword evidence="7" id="KW-0326">Glycosidase</keyword>
<name>N6TW74_DENPD</name>
<dbReference type="AlphaFoldDB" id="N6TW74"/>
<evidence type="ECO:0000256" key="9">
    <source>
        <dbReference type="PROSITE-ProRule" id="PRU10069"/>
    </source>
</evidence>
<evidence type="ECO:0000256" key="1">
    <source>
        <dbReference type="ARBA" id="ARBA00000966"/>
    </source>
</evidence>
<organism evidence="12">
    <name type="scientific">Dendroctonus ponderosae</name>
    <name type="common">Mountain pine beetle</name>
    <dbReference type="NCBI Taxonomy" id="77166"/>
    <lineage>
        <taxon>Eukaryota</taxon>
        <taxon>Metazoa</taxon>
        <taxon>Ecdysozoa</taxon>
        <taxon>Arthropoda</taxon>
        <taxon>Hexapoda</taxon>
        <taxon>Insecta</taxon>
        <taxon>Pterygota</taxon>
        <taxon>Neoptera</taxon>
        <taxon>Endopterygota</taxon>
        <taxon>Coleoptera</taxon>
        <taxon>Polyphaga</taxon>
        <taxon>Cucujiformia</taxon>
        <taxon>Curculionidae</taxon>
        <taxon>Scolytinae</taxon>
        <taxon>Dendroctonus</taxon>
    </lineage>
</organism>
<evidence type="ECO:0000259" key="11">
    <source>
        <dbReference type="PROSITE" id="PS01140"/>
    </source>
</evidence>
<gene>
    <name evidence="14" type="primary">109545306</name>
    <name evidence="13" type="ORF">D910_01852</name>
    <name evidence="12" type="ORF">YQE_12722</name>
</gene>
<dbReference type="Proteomes" id="UP000030742">
    <property type="component" value="Unassembled WGS sequence"/>
</dbReference>
<evidence type="ECO:0000313" key="15">
    <source>
        <dbReference type="Proteomes" id="UP000019118"/>
    </source>
</evidence>
<dbReference type="InterPro" id="IPR052288">
    <property type="entry name" value="GH45_Enzymes"/>
</dbReference>
<evidence type="ECO:0000256" key="3">
    <source>
        <dbReference type="ARBA" id="ARBA00012601"/>
    </source>
</evidence>
<evidence type="ECO:0000313" key="16">
    <source>
        <dbReference type="Proteomes" id="UP000030742"/>
    </source>
</evidence>
<dbReference type="KEGG" id="dpa:109545306"/>
<evidence type="ECO:0000313" key="14">
    <source>
        <dbReference type="EnsemblMetazoa" id="XP_019771468.1"/>
    </source>
</evidence>
<dbReference type="InterPro" id="IPR000334">
    <property type="entry name" value="Glyco_hydro_45"/>
</dbReference>
<dbReference type="PANTHER" id="PTHR39730">
    <property type="entry name" value="ENDOGLUCANASE 1"/>
    <property type="match status" value="1"/>
</dbReference>
<reference evidence="15 16" key="1">
    <citation type="journal article" date="2013" name="Genome Biol.">
        <title>Draft genome of the mountain pine beetle, Dendroctonus ponderosae Hopkins, a major forest pest.</title>
        <authorList>
            <person name="Keeling C.I."/>
            <person name="Yuen M.M."/>
            <person name="Liao N.Y."/>
            <person name="Docking T.R."/>
            <person name="Chan S.K."/>
            <person name="Taylor G.A."/>
            <person name="Palmquist D.L."/>
            <person name="Jackman S.D."/>
            <person name="Nguyen A."/>
            <person name="Li M."/>
            <person name="Henderson H."/>
            <person name="Janes J.K."/>
            <person name="Zhao Y."/>
            <person name="Pandoh P."/>
            <person name="Moore R."/>
            <person name="Sperling F.A."/>
            <person name="Huber D.P."/>
            <person name="Birol I."/>
            <person name="Jones S.J."/>
            <person name="Bohlmann J."/>
        </authorList>
    </citation>
    <scope>NUCLEOTIDE SEQUENCE</scope>
</reference>
<dbReference type="Pfam" id="PF02015">
    <property type="entry name" value="Glyco_hydro_45"/>
    <property type="match status" value="1"/>
</dbReference>
<dbReference type="Proteomes" id="UP000019118">
    <property type="component" value="Unassembled WGS sequence"/>
</dbReference>
<dbReference type="EnsemblMetazoa" id="XM_019915909.1">
    <property type="protein sequence ID" value="XP_019771468.1"/>
    <property type="gene ID" value="LOC109545306"/>
</dbReference>
<dbReference type="EMBL" id="KB631579">
    <property type="protein sequence ID" value="ERL84419.1"/>
    <property type="molecule type" value="Genomic_DNA"/>
</dbReference>
<evidence type="ECO:0000256" key="8">
    <source>
        <dbReference type="ARBA" id="ARBA00023326"/>
    </source>
</evidence>
<dbReference type="EMBL" id="KB741291">
    <property type="protein sequence ID" value="ENN70547.1"/>
    <property type="molecule type" value="Genomic_DNA"/>
</dbReference>
<keyword evidence="4" id="KW-0378">Hydrolase</keyword>
<keyword evidence="6" id="KW-0119">Carbohydrate metabolism</keyword>
<dbReference type="GO" id="GO:0030245">
    <property type="term" value="P:cellulose catabolic process"/>
    <property type="evidence" value="ECO:0007669"/>
    <property type="project" value="UniProtKB-KW"/>
</dbReference>
<dbReference type="Gene3D" id="2.40.40.10">
    <property type="entry name" value="RlpA-like domain"/>
    <property type="match status" value="1"/>
</dbReference>
<dbReference type="SUPFAM" id="SSF50685">
    <property type="entry name" value="Barwin-like endoglucanases"/>
    <property type="match status" value="1"/>
</dbReference>
<proteinExistence type="inferred from homology"/>
<comment type="catalytic activity">
    <reaction evidence="1 9">
        <text>Endohydrolysis of (1-&gt;4)-beta-D-glucosidic linkages in cellulose, lichenin and cereal beta-D-glucans.</text>
        <dbReference type="EC" id="3.2.1.4"/>
    </reaction>
</comment>
<evidence type="ECO:0000256" key="7">
    <source>
        <dbReference type="ARBA" id="ARBA00023295"/>
    </source>
</evidence>
<keyword evidence="5" id="KW-0136">Cellulose degradation</keyword>
<feature type="non-terminal residue" evidence="12">
    <location>
        <position position="1"/>
    </location>
</feature>
<evidence type="ECO:0000256" key="5">
    <source>
        <dbReference type="ARBA" id="ARBA00023001"/>
    </source>
</evidence>
<evidence type="ECO:0000256" key="10">
    <source>
        <dbReference type="SAM" id="SignalP"/>
    </source>
</evidence>
<evidence type="ECO:0000313" key="12">
    <source>
        <dbReference type="EMBL" id="ENN70547.1"/>
    </source>
</evidence>
<reference evidence="14" key="2">
    <citation type="submission" date="2024-08" db="UniProtKB">
        <authorList>
            <consortium name="EnsemblMetazoa"/>
        </authorList>
    </citation>
    <scope>IDENTIFICATION</scope>
</reference>
<evidence type="ECO:0000256" key="2">
    <source>
        <dbReference type="ARBA" id="ARBA00007793"/>
    </source>
</evidence>
<feature type="chain" id="PRO_5010971899" description="Cellulase" evidence="10">
    <location>
        <begin position="19"/>
        <end position="236"/>
    </location>
</feature>
<dbReference type="GO" id="GO:0008810">
    <property type="term" value="F:cellulase activity"/>
    <property type="evidence" value="ECO:0007669"/>
    <property type="project" value="UniProtKB-EC"/>
</dbReference>
<protein>
    <recommendedName>
        <fullName evidence="3 9">Cellulase</fullName>
        <ecNumber evidence="3 9">3.2.1.4</ecNumber>
    </recommendedName>
</protein>
<sequence length="236" mass="25355">MKLSAVLLVLAVSAYVGAQELDIIPVVGGLSGSGTTTRYWDCCKPSCSWEGNLNGTGKTIPTRSCAADGETTIDPDTLSGCGDGGTSYMCTDQEPFVYNETITLGFVAASFTDGADYSQCCSCMLLSFSEQIANKKMVVQVTNTGSDLSRNHFDIAMPGGGVGIFNGCTKQWEAPTDGWGDRYGGVHSIEDCENLPEKLQEGCKWRFQWFEGADNPTVEFIQIECPQQLIDISGCI</sequence>
<evidence type="ECO:0000256" key="6">
    <source>
        <dbReference type="ARBA" id="ARBA00023277"/>
    </source>
</evidence>
<dbReference type="PANTHER" id="PTHR39730:SF1">
    <property type="entry name" value="ENDOGLUCANASE 1"/>
    <property type="match status" value="1"/>
</dbReference>
<dbReference type="HOGENOM" id="CLU_045022_2_0_1"/>
<comment type="similarity">
    <text evidence="2">Belongs to the glycosyl hydrolase 45 (cellulase K) family.</text>
</comment>
<evidence type="ECO:0000256" key="4">
    <source>
        <dbReference type="ARBA" id="ARBA00022801"/>
    </source>
</evidence>
<dbReference type="OrthoDB" id="10035502at2759"/>
<evidence type="ECO:0000313" key="13">
    <source>
        <dbReference type="EMBL" id="ERL84419.1"/>
    </source>
</evidence>
<accession>N6TW74</accession>
<feature type="active site" description="Nucleophile" evidence="9">
    <location>
        <position position="41"/>
    </location>
</feature>
<keyword evidence="15" id="KW-1185">Reference proteome</keyword>
<dbReference type="PROSITE" id="PS01140">
    <property type="entry name" value="GLYCOSYL_HYDROL_F45"/>
    <property type="match status" value="1"/>
</dbReference>
<dbReference type="OMA" id="FNACTNQ"/>
<dbReference type="EC" id="3.2.1.4" evidence="3 9"/>
<keyword evidence="10" id="KW-0732">Signal</keyword>
<keyword evidence="8" id="KW-0624">Polysaccharide degradation</keyword>
<dbReference type="InterPro" id="IPR036908">
    <property type="entry name" value="RlpA-like_sf"/>
</dbReference>